<dbReference type="RefSeq" id="WP_219014819.1">
    <property type="nucleotide sequence ID" value="NZ_CP078027.1"/>
</dbReference>
<dbReference type="EMBL" id="CP078027">
    <property type="protein sequence ID" value="QXR18861.1"/>
    <property type="molecule type" value="Genomic_DNA"/>
</dbReference>
<evidence type="ECO:0000259" key="1">
    <source>
        <dbReference type="Pfam" id="PF13358"/>
    </source>
</evidence>
<sequence length="92" mass="10669">MNELETNHPIIYVDESGFKSHDYRPHGYSRKGVPCLGQYNWQLKNQTNAIGAIHEGKLFSVGLFDCKINSDVFHFWIEQFLIPVLPENIAKY</sequence>
<feature type="domain" description="Tc1-like transposase DDE" evidence="1">
    <location>
        <begin position="10"/>
        <end position="87"/>
    </location>
</feature>
<dbReference type="Pfam" id="PF13358">
    <property type="entry name" value="DDE_3"/>
    <property type="match status" value="1"/>
</dbReference>
<gene>
    <name evidence="2" type="ORF">EGK58_012400</name>
</gene>
<name>A0A8F6M2H1_9GAMM</name>
<proteinExistence type="predicted"/>
<evidence type="ECO:0000313" key="3">
    <source>
        <dbReference type="Proteomes" id="UP000280837"/>
    </source>
</evidence>
<dbReference type="AlphaFoldDB" id="A0A8F6M2H1"/>
<accession>A0A8F6M2H1</accession>
<reference evidence="2" key="1">
    <citation type="journal article" date="2019" name="Nat. Commun.">
        <title>Spatiotemporal dynamics of multidrug resistant bacteria on intensive care unit surfaces.</title>
        <authorList>
            <person name="D'Souza A.W."/>
            <person name="Potter R.F."/>
            <person name="Wallace M."/>
            <person name="Shupe A."/>
            <person name="Patel S."/>
            <person name="Sun X."/>
            <person name="Gul D."/>
            <person name="Kwon J.H."/>
            <person name="Andleeb S."/>
            <person name="Burnham C.D."/>
            <person name="Dantas G."/>
        </authorList>
    </citation>
    <scope>NUCLEOTIDE SEQUENCE</scope>
    <source>
        <strain evidence="2">AV_175</strain>
    </source>
</reference>
<organism evidence="2 3">
    <name type="scientific">Acinetobacter variabilis</name>
    <dbReference type="NCBI Taxonomy" id="70346"/>
    <lineage>
        <taxon>Bacteria</taxon>
        <taxon>Pseudomonadati</taxon>
        <taxon>Pseudomonadota</taxon>
        <taxon>Gammaproteobacteria</taxon>
        <taxon>Moraxellales</taxon>
        <taxon>Moraxellaceae</taxon>
        <taxon>Acinetobacter</taxon>
    </lineage>
</organism>
<dbReference type="Proteomes" id="UP000280837">
    <property type="component" value="Chromosome"/>
</dbReference>
<protein>
    <submittedName>
        <fullName evidence="2">Transposase</fullName>
    </submittedName>
</protein>
<evidence type="ECO:0000313" key="2">
    <source>
        <dbReference type="EMBL" id="QXR18861.1"/>
    </source>
</evidence>
<reference evidence="2" key="2">
    <citation type="submission" date="2021-06" db="EMBL/GenBank/DDBJ databases">
        <authorList>
            <person name="Diorio-Toth L."/>
        </authorList>
    </citation>
    <scope>NUCLEOTIDE SEQUENCE</scope>
    <source>
        <strain evidence="2">AV_175</strain>
    </source>
</reference>
<dbReference type="InterPro" id="IPR038717">
    <property type="entry name" value="Tc1-like_DDE_dom"/>
</dbReference>